<name>A0A4V2FZ51_9ACTN</name>
<dbReference type="SUPFAM" id="SSF46785">
    <property type="entry name" value="Winged helix' DNA-binding domain"/>
    <property type="match status" value="1"/>
</dbReference>
<proteinExistence type="predicted"/>
<evidence type="ECO:0000256" key="1">
    <source>
        <dbReference type="SAM" id="MobiDB-lite"/>
    </source>
</evidence>
<accession>A0A4V2FZ51</accession>
<dbReference type="AlphaFoldDB" id="A0A4V2FZ51"/>
<dbReference type="InterPro" id="IPR036390">
    <property type="entry name" value="WH_DNA-bd_sf"/>
</dbReference>
<protein>
    <submittedName>
        <fullName evidence="2">Uncharacterized protein</fullName>
    </submittedName>
</protein>
<keyword evidence="3" id="KW-1185">Reference proteome</keyword>
<organism evidence="2 3">
    <name type="scientific">Kribbella rubisoli</name>
    <dbReference type="NCBI Taxonomy" id="3075929"/>
    <lineage>
        <taxon>Bacteria</taxon>
        <taxon>Bacillati</taxon>
        <taxon>Actinomycetota</taxon>
        <taxon>Actinomycetes</taxon>
        <taxon>Propionibacteriales</taxon>
        <taxon>Kribbellaceae</taxon>
        <taxon>Kribbella</taxon>
    </lineage>
</organism>
<gene>
    <name evidence="2" type="ORF">EV645_2333</name>
</gene>
<feature type="region of interest" description="Disordered" evidence="1">
    <location>
        <begin position="77"/>
        <end position="111"/>
    </location>
</feature>
<dbReference type="Proteomes" id="UP000292027">
    <property type="component" value="Unassembled WGS sequence"/>
</dbReference>
<feature type="compositionally biased region" description="Pro residues" evidence="1">
    <location>
        <begin position="95"/>
        <end position="104"/>
    </location>
</feature>
<sequence length="172" mass="18610">MERLVLRQLEGRPLNRAELVSRTAATDHQVQAVLDELIGTSHVVRRPQDIGPADYELTPLGVERLAQVGRIAASPVPVAKRRPPLSRPKAARRPAPAPTRPAPRAPRFAAEPKPADRELIVNLAKSLGIGVVFAGVLILSGSSVILLLVALVVTAGNMFASYRSWADKRRTK</sequence>
<comment type="caution">
    <text evidence="2">The sequence shown here is derived from an EMBL/GenBank/DDBJ whole genome shotgun (WGS) entry which is preliminary data.</text>
</comment>
<dbReference type="EMBL" id="SHKR01000011">
    <property type="protein sequence ID" value="RZU20106.1"/>
    <property type="molecule type" value="Genomic_DNA"/>
</dbReference>
<evidence type="ECO:0000313" key="3">
    <source>
        <dbReference type="Proteomes" id="UP000292027"/>
    </source>
</evidence>
<feature type="compositionally biased region" description="Basic residues" evidence="1">
    <location>
        <begin position="79"/>
        <end position="92"/>
    </location>
</feature>
<evidence type="ECO:0000313" key="2">
    <source>
        <dbReference type="EMBL" id="RZU20106.1"/>
    </source>
</evidence>
<reference evidence="2 3" key="1">
    <citation type="journal article" date="2015" name="Stand. Genomic Sci.">
        <title>Genomic Encyclopedia of Bacterial and Archaeal Type Strains, Phase III: the genomes of soil and plant-associated and newly described type strains.</title>
        <authorList>
            <person name="Whitman W.B."/>
            <person name="Woyke T."/>
            <person name="Klenk H.P."/>
            <person name="Zhou Y."/>
            <person name="Lilburn T.G."/>
            <person name="Beck B.J."/>
            <person name="De Vos P."/>
            <person name="Vandamme P."/>
            <person name="Eisen J.A."/>
            <person name="Garrity G."/>
            <person name="Hugenholtz P."/>
            <person name="Kyrpides N.C."/>
        </authorList>
    </citation>
    <scope>NUCLEOTIDE SEQUENCE [LARGE SCALE GENOMIC DNA]</scope>
    <source>
        <strain evidence="2 3">VKM Ac-2540</strain>
    </source>
</reference>